<dbReference type="EMBL" id="CAJMWS010000325">
    <property type="protein sequence ID" value="CAE6426411.1"/>
    <property type="molecule type" value="Genomic_DNA"/>
</dbReference>
<proteinExistence type="predicted"/>
<dbReference type="Proteomes" id="UP000663846">
    <property type="component" value="Unassembled WGS sequence"/>
</dbReference>
<evidence type="ECO:0000313" key="1">
    <source>
        <dbReference type="EMBL" id="CAE6426411.1"/>
    </source>
</evidence>
<gene>
    <name evidence="1" type="ORF">RDB_LOCUS99526</name>
</gene>
<dbReference type="AlphaFoldDB" id="A0A8H3AHN5"/>
<reference evidence="1" key="1">
    <citation type="submission" date="2021-01" db="EMBL/GenBank/DDBJ databases">
        <authorList>
            <person name="Kaushik A."/>
        </authorList>
    </citation>
    <scope>NUCLEOTIDE SEQUENCE</scope>
    <source>
        <strain evidence="1">AG1-1C</strain>
    </source>
</reference>
<organism evidence="1 2">
    <name type="scientific">Rhizoctonia solani</name>
    <dbReference type="NCBI Taxonomy" id="456999"/>
    <lineage>
        <taxon>Eukaryota</taxon>
        <taxon>Fungi</taxon>
        <taxon>Dikarya</taxon>
        <taxon>Basidiomycota</taxon>
        <taxon>Agaricomycotina</taxon>
        <taxon>Agaricomycetes</taxon>
        <taxon>Cantharellales</taxon>
        <taxon>Ceratobasidiaceae</taxon>
        <taxon>Rhizoctonia</taxon>
    </lineage>
</organism>
<comment type="caution">
    <text evidence="1">The sequence shown here is derived from an EMBL/GenBank/DDBJ whole genome shotgun (WGS) entry which is preliminary data.</text>
</comment>
<evidence type="ECO:0000313" key="2">
    <source>
        <dbReference type="Proteomes" id="UP000663846"/>
    </source>
</evidence>
<feature type="non-terminal residue" evidence="1">
    <location>
        <position position="1"/>
    </location>
</feature>
<protein>
    <submittedName>
        <fullName evidence="1">Uncharacterized protein</fullName>
    </submittedName>
</protein>
<sequence>RAGPFGGCTAVTNAQPAAKVRREVTVAEAEAALSEDLERRSGNREITVAEAEAALAEDLERRSTPINKKRYLKTRIVGARAGEWI</sequence>
<accession>A0A8H3AHN5</accession>
<name>A0A8H3AHN5_9AGAM</name>